<gene>
    <name evidence="2" type="ORF">ACFYTF_30545</name>
</gene>
<sequence>MFDPLAEIDRALAHQAGWSWFDDYLLYTCGVAQRLTGPGPVELPGKPTRIRLAAGEKCLAEGPVHWAVWRAPEPPRPSRRPGGITIGSSSGNTVTVTLGGGSAHRRRGPVGGQWVRERPGTATITDQRLHFTNPDRSFSLPWSALETIDLTAPDRVTLSFPDDAGERRQLQAQTPWAVLVFVVAAFLQFPAHPLLESGRWLPAGFEEKCHLAGKTCPRVR</sequence>
<dbReference type="Proteomes" id="UP001601444">
    <property type="component" value="Unassembled WGS sequence"/>
</dbReference>
<accession>A0ABW6PYG4</accession>
<evidence type="ECO:0008006" key="4">
    <source>
        <dbReference type="Google" id="ProtNLM"/>
    </source>
</evidence>
<name>A0ABW6PYG4_9NOCA</name>
<evidence type="ECO:0000313" key="3">
    <source>
        <dbReference type="Proteomes" id="UP001601444"/>
    </source>
</evidence>
<comment type="caution">
    <text evidence="2">The sequence shown here is derived from an EMBL/GenBank/DDBJ whole genome shotgun (WGS) entry which is preliminary data.</text>
</comment>
<feature type="compositionally biased region" description="Low complexity" evidence="1">
    <location>
        <begin position="80"/>
        <end position="92"/>
    </location>
</feature>
<organism evidence="2 3">
    <name type="scientific">Nocardia thailandica</name>
    <dbReference type="NCBI Taxonomy" id="257275"/>
    <lineage>
        <taxon>Bacteria</taxon>
        <taxon>Bacillati</taxon>
        <taxon>Actinomycetota</taxon>
        <taxon>Actinomycetes</taxon>
        <taxon>Mycobacteriales</taxon>
        <taxon>Nocardiaceae</taxon>
        <taxon>Nocardia</taxon>
    </lineage>
</organism>
<keyword evidence="3" id="KW-1185">Reference proteome</keyword>
<protein>
    <recommendedName>
        <fullName evidence="4">DUF2169 domain-containing protein</fullName>
    </recommendedName>
</protein>
<dbReference type="EMBL" id="JBIAMX010000034">
    <property type="protein sequence ID" value="MFF0547183.1"/>
    <property type="molecule type" value="Genomic_DNA"/>
</dbReference>
<feature type="region of interest" description="Disordered" evidence="1">
    <location>
        <begin position="71"/>
        <end position="92"/>
    </location>
</feature>
<dbReference type="RefSeq" id="WP_387703295.1">
    <property type="nucleotide sequence ID" value="NZ_JBIAMX010000034.1"/>
</dbReference>
<evidence type="ECO:0000313" key="2">
    <source>
        <dbReference type="EMBL" id="MFF0547183.1"/>
    </source>
</evidence>
<reference evidence="2 3" key="1">
    <citation type="submission" date="2024-10" db="EMBL/GenBank/DDBJ databases">
        <title>The Natural Products Discovery Center: Release of the First 8490 Sequenced Strains for Exploring Actinobacteria Biosynthetic Diversity.</title>
        <authorList>
            <person name="Kalkreuter E."/>
            <person name="Kautsar S.A."/>
            <person name="Yang D."/>
            <person name="Bader C.D."/>
            <person name="Teijaro C.N."/>
            <person name="Fluegel L."/>
            <person name="Davis C.M."/>
            <person name="Simpson J.R."/>
            <person name="Lauterbach L."/>
            <person name="Steele A.D."/>
            <person name="Gui C."/>
            <person name="Meng S."/>
            <person name="Li G."/>
            <person name="Viehrig K."/>
            <person name="Ye F."/>
            <person name="Su P."/>
            <person name="Kiefer A.F."/>
            <person name="Nichols A."/>
            <person name="Cepeda A.J."/>
            <person name="Yan W."/>
            <person name="Fan B."/>
            <person name="Jiang Y."/>
            <person name="Adhikari A."/>
            <person name="Zheng C.-J."/>
            <person name="Schuster L."/>
            <person name="Cowan T.M."/>
            <person name="Smanski M.J."/>
            <person name="Chevrette M.G."/>
            <person name="De Carvalho L.P.S."/>
            <person name="Shen B."/>
        </authorList>
    </citation>
    <scope>NUCLEOTIDE SEQUENCE [LARGE SCALE GENOMIC DNA]</scope>
    <source>
        <strain evidence="2 3">NPDC004045</strain>
    </source>
</reference>
<evidence type="ECO:0000256" key="1">
    <source>
        <dbReference type="SAM" id="MobiDB-lite"/>
    </source>
</evidence>
<proteinExistence type="predicted"/>